<dbReference type="InterPro" id="IPR027417">
    <property type="entry name" value="P-loop_NTPase"/>
</dbReference>
<dbReference type="PROSITE" id="PS51206">
    <property type="entry name" value="SF3_HELICASE_1"/>
    <property type="match status" value="1"/>
</dbReference>
<feature type="domain" description="SF3 helicase" evidence="4">
    <location>
        <begin position="347"/>
        <end position="501"/>
    </location>
</feature>
<evidence type="ECO:0000259" key="4">
    <source>
        <dbReference type="PROSITE" id="PS51206"/>
    </source>
</evidence>
<dbReference type="Gene3D" id="3.40.50.300">
    <property type="entry name" value="P-loop containing nucleotide triphosphate hydrolases"/>
    <property type="match status" value="1"/>
</dbReference>
<keyword evidence="3" id="KW-0067">ATP-binding</keyword>
<dbReference type="PANTHER" id="PTHR35372:SF2">
    <property type="entry name" value="SF3 HELICASE DOMAIN-CONTAINING PROTEIN"/>
    <property type="match status" value="1"/>
</dbReference>
<evidence type="ECO:0000256" key="1">
    <source>
        <dbReference type="ARBA" id="ARBA00022741"/>
    </source>
</evidence>
<sequence>MYKGYLKGSGKHAATKFKNGETELLSFEEAEQLDEYVGLLEDGIVMVDVDDYADAEKLLHIVNTLEINCSVLETDNGMHFYFDGSNLTSNKIKWYTAIGIKCDFKLGTRNTPDPLKINKKPRRWIKELDELDELPKWLYPMNRKTNQIAELEEGDGRNDFLFTYILTLQSESLSKDEIRETINIINRFILADPVSDEELNVILRDEAFMKESFFVKGTFQHHKFAHFILKEHHIITLNGVLHIYDEGIYSDNQLDIERAIIKNLPALNQSKRREVVSYLQAIASEGKMAPVHYVAVENGLLNIETWELEEFTPELVIKNKIPIRYVADSYSEVTDRTLNKIACQNKQLRAVMDELFGYILLRRNELGKTFILTGNGSNGKSTFLKMLRRFVGKESTSSLDLKDLNKQFKNAMLFGKLANIGDDIAKTPIRDSSEFKKLTTGEAITVERKGHDPFDFENYAKLIFSANETPIIEDNSDGLLRRLMLIPFNAKFSPRDDDFDPFIVDKLMTDESLEYMLQIAIASLKRLLKNNKFTQSNLVDAELNKYKIFNSPILGFLDDVNPKVENESTGDIFAQYNIWCHENDYEATSKVVFSRDVCRIKGMKTKNSKVNKKQVKIFVTDEKG</sequence>
<dbReference type="Pfam" id="PF19263">
    <property type="entry name" value="DUF5906"/>
    <property type="match status" value="1"/>
</dbReference>
<keyword evidence="2" id="KW-0378">Hydrolase</keyword>
<keyword evidence="1" id="KW-0547">Nucleotide-binding</keyword>
<gene>
    <name evidence="5" type="ORF">HCB49_12870</name>
</gene>
<accession>A0A7X0ZEP2</accession>
<evidence type="ECO:0000256" key="3">
    <source>
        <dbReference type="ARBA" id="ARBA00022840"/>
    </source>
</evidence>
<evidence type="ECO:0000313" key="6">
    <source>
        <dbReference type="Proteomes" id="UP000559864"/>
    </source>
</evidence>
<dbReference type="PANTHER" id="PTHR35372">
    <property type="entry name" value="ATP BINDING PROTEIN-RELATED"/>
    <property type="match status" value="1"/>
</dbReference>
<dbReference type="SUPFAM" id="SSF52540">
    <property type="entry name" value="P-loop containing nucleoside triphosphate hydrolases"/>
    <property type="match status" value="1"/>
</dbReference>
<organism evidence="5 6">
    <name type="scientific">Listeria cossartiae subsp. cayugensis</name>
    <dbReference type="NCBI Taxonomy" id="2713505"/>
    <lineage>
        <taxon>Bacteria</taxon>
        <taxon>Bacillati</taxon>
        <taxon>Bacillota</taxon>
        <taxon>Bacilli</taxon>
        <taxon>Bacillales</taxon>
        <taxon>Listeriaceae</taxon>
        <taxon>Listeria</taxon>
        <taxon>Listeria cossartiae</taxon>
    </lineage>
</organism>
<protein>
    <submittedName>
        <fullName evidence="5">DNA primase</fullName>
    </submittedName>
</protein>
<dbReference type="EMBL" id="JAARZC010000005">
    <property type="protein sequence ID" value="MBC2250883.1"/>
    <property type="molecule type" value="Genomic_DNA"/>
</dbReference>
<dbReference type="InterPro" id="IPR006500">
    <property type="entry name" value="Helicase_put_C_phage/plasmid"/>
</dbReference>
<dbReference type="NCBIfam" id="TIGR01613">
    <property type="entry name" value="primase_Cterm"/>
    <property type="match status" value="1"/>
</dbReference>
<dbReference type="Proteomes" id="UP000559864">
    <property type="component" value="Unassembled WGS sequence"/>
</dbReference>
<evidence type="ECO:0000256" key="2">
    <source>
        <dbReference type="ARBA" id="ARBA00022801"/>
    </source>
</evidence>
<dbReference type="InterPro" id="IPR014015">
    <property type="entry name" value="Helicase_SF3_DNA-vir"/>
</dbReference>
<evidence type="ECO:0000313" key="5">
    <source>
        <dbReference type="EMBL" id="MBC2250883.1"/>
    </source>
</evidence>
<dbReference type="InterPro" id="IPR051620">
    <property type="entry name" value="ORF904-like_C"/>
</dbReference>
<name>A0A7X0ZEP2_9LIST</name>
<dbReference type="GO" id="GO:0016787">
    <property type="term" value="F:hydrolase activity"/>
    <property type="evidence" value="ECO:0007669"/>
    <property type="project" value="UniProtKB-KW"/>
</dbReference>
<dbReference type="AlphaFoldDB" id="A0A7X0ZEP2"/>
<reference evidence="5 6" key="1">
    <citation type="submission" date="2020-03" db="EMBL/GenBank/DDBJ databases">
        <title>Soil Listeria distribution.</title>
        <authorList>
            <person name="Liao J."/>
            <person name="Wiedmann M."/>
        </authorList>
    </citation>
    <scope>NUCLEOTIDE SEQUENCE [LARGE SCALE GENOMIC DNA]</scope>
    <source>
        <strain evidence="5 6">FSL L7-0123</strain>
    </source>
</reference>
<proteinExistence type="predicted"/>
<dbReference type="GO" id="GO:0005524">
    <property type="term" value="F:ATP binding"/>
    <property type="evidence" value="ECO:0007669"/>
    <property type="project" value="UniProtKB-KW"/>
</dbReference>
<comment type="caution">
    <text evidence="5">The sequence shown here is derived from an EMBL/GenBank/DDBJ whole genome shotgun (WGS) entry which is preliminary data.</text>
</comment>
<dbReference type="SMART" id="SM00885">
    <property type="entry name" value="D5_N"/>
    <property type="match status" value="1"/>
</dbReference>
<dbReference type="InterPro" id="IPR014818">
    <property type="entry name" value="Phage/plasmid_primase_P4_C"/>
</dbReference>
<dbReference type="InterPro" id="IPR045455">
    <property type="entry name" value="NrS-1_pol-like_helicase"/>
</dbReference>